<evidence type="ECO:0000313" key="7">
    <source>
        <dbReference type="Proteomes" id="UP000426444"/>
    </source>
</evidence>
<dbReference type="GO" id="GO:0003735">
    <property type="term" value="F:structural constituent of ribosome"/>
    <property type="evidence" value="ECO:0007669"/>
    <property type="project" value="InterPro"/>
</dbReference>
<keyword evidence="5" id="KW-0699">rRNA-binding</keyword>
<evidence type="ECO:0000256" key="4">
    <source>
        <dbReference type="ARBA" id="ARBA00035202"/>
    </source>
</evidence>
<dbReference type="RefSeq" id="WP_156204517.1">
    <property type="nucleotide sequence ID" value="NZ_CP046457.1"/>
</dbReference>
<protein>
    <recommendedName>
        <fullName evidence="4 5">Large ribosomal subunit protein uL10</fullName>
    </recommendedName>
</protein>
<dbReference type="PANTHER" id="PTHR11560">
    <property type="entry name" value="39S RIBOSOMAL PROTEIN L10, MITOCHONDRIAL"/>
    <property type="match status" value="1"/>
</dbReference>
<dbReference type="GO" id="GO:0070180">
    <property type="term" value="F:large ribosomal subunit rRNA binding"/>
    <property type="evidence" value="ECO:0007669"/>
    <property type="project" value="UniProtKB-UniRule"/>
</dbReference>
<dbReference type="SUPFAM" id="SSF160369">
    <property type="entry name" value="Ribosomal protein L10-like"/>
    <property type="match status" value="1"/>
</dbReference>
<dbReference type="HAMAP" id="MF_00362">
    <property type="entry name" value="Ribosomal_uL10"/>
    <property type="match status" value="1"/>
</dbReference>
<evidence type="ECO:0000256" key="5">
    <source>
        <dbReference type="HAMAP-Rule" id="MF_00362"/>
    </source>
</evidence>
<reference evidence="7" key="1">
    <citation type="journal article" date="2019" name="Microbiology">
        <title>Complete Genome Sequence of an Uncultured Bacterium of the Candidate Phylum Bipolaricaulota.</title>
        <authorList>
            <person name="Kadnikov V.V."/>
            <person name="Mardanov A.V."/>
            <person name="Beletsky A.V."/>
            <person name="Frank Y.A."/>
            <person name="Karnachuk O.V."/>
            <person name="Ravin N.V."/>
        </authorList>
    </citation>
    <scope>NUCLEOTIDE SEQUENCE [LARGE SCALE GENOMIC DNA]</scope>
</reference>
<accession>A0A6I6DLV7</accession>
<dbReference type="Proteomes" id="UP000426444">
    <property type="component" value="Chromosome"/>
</dbReference>
<dbReference type="GO" id="GO:0015934">
    <property type="term" value="C:large ribosomal subunit"/>
    <property type="evidence" value="ECO:0007669"/>
    <property type="project" value="InterPro"/>
</dbReference>
<dbReference type="Pfam" id="PF00466">
    <property type="entry name" value="Ribosomal_L10"/>
    <property type="match status" value="1"/>
</dbReference>
<dbReference type="NCBIfam" id="NF000955">
    <property type="entry name" value="PRK00099.1-1"/>
    <property type="match status" value="1"/>
</dbReference>
<dbReference type="InterPro" id="IPR002363">
    <property type="entry name" value="Ribosomal_uL10_CS_bac"/>
</dbReference>
<keyword evidence="3 5" id="KW-0687">Ribonucleoprotein</keyword>
<organism evidence="6 7">
    <name type="scientific">Candidatus Syntrophocurvum alkaliphilum</name>
    <dbReference type="NCBI Taxonomy" id="2293317"/>
    <lineage>
        <taxon>Bacteria</taxon>
        <taxon>Bacillati</taxon>
        <taxon>Bacillota</taxon>
        <taxon>Clostridia</taxon>
        <taxon>Eubacteriales</taxon>
        <taxon>Syntrophomonadaceae</taxon>
        <taxon>Candidatus Syntrophocurvum</taxon>
    </lineage>
</organism>
<name>A0A6I6DLV7_9FIRM</name>
<sequence>MSKIEEKQKLVKEIEQKIKDSKLVVFTDFRGLNVDEVSELRNKLRVPGVEYKVLKNTMVRFALQNNGQEDIAEKIVGPNAILFSEEDPVGPAKTLFEFAKTHKNLEVKLGILEGQMVEANKVKELADLPSREVLVAQVLGTMQAPITGFVNVLNANITGLVRALDQIKDQKEAC</sequence>
<keyword evidence="5" id="KW-0694">RNA-binding</keyword>
<evidence type="ECO:0000256" key="2">
    <source>
        <dbReference type="ARBA" id="ARBA00022980"/>
    </source>
</evidence>
<dbReference type="Gene3D" id="6.10.250.290">
    <property type="match status" value="1"/>
</dbReference>
<evidence type="ECO:0000313" key="6">
    <source>
        <dbReference type="EMBL" id="QGU00767.1"/>
    </source>
</evidence>
<proteinExistence type="inferred from homology"/>
<keyword evidence="2 5" id="KW-0689">Ribosomal protein</keyword>
<dbReference type="OrthoDB" id="9808307at2"/>
<comment type="subunit">
    <text evidence="5">Part of the ribosomal stalk of the 50S ribosomal subunit. The N-terminus interacts with L11 and the large rRNA to form the base of the stalk. The C-terminus forms an elongated spine to which L12 dimers bind in a sequential fashion forming a multimeric L10(L12)X complex.</text>
</comment>
<dbReference type="CDD" id="cd05797">
    <property type="entry name" value="Ribosomal_L10"/>
    <property type="match status" value="1"/>
</dbReference>
<dbReference type="InterPro" id="IPR001790">
    <property type="entry name" value="Ribosomal_uL10"/>
</dbReference>
<comment type="similarity">
    <text evidence="1 5">Belongs to the universal ribosomal protein uL10 family.</text>
</comment>
<gene>
    <name evidence="5" type="primary">rplJ</name>
    <name evidence="6" type="ORF">SYNTR_2173</name>
</gene>
<evidence type="ECO:0000256" key="1">
    <source>
        <dbReference type="ARBA" id="ARBA00008889"/>
    </source>
</evidence>
<dbReference type="AlphaFoldDB" id="A0A6I6DLV7"/>
<keyword evidence="7" id="KW-1185">Reference proteome</keyword>
<dbReference type="Gene3D" id="3.30.70.1730">
    <property type="match status" value="1"/>
</dbReference>
<dbReference type="GO" id="GO:0006412">
    <property type="term" value="P:translation"/>
    <property type="evidence" value="ECO:0007669"/>
    <property type="project" value="UniProtKB-UniRule"/>
</dbReference>
<dbReference type="PROSITE" id="PS01109">
    <property type="entry name" value="RIBOSOMAL_L10"/>
    <property type="match status" value="1"/>
</dbReference>
<dbReference type="InterPro" id="IPR043141">
    <property type="entry name" value="Ribosomal_uL10-like_sf"/>
</dbReference>
<comment type="function">
    <text evidence="5">Forms part of the ribosomal stalk, playing a central role in the interaction of the ribosome with GTP-bound translation factors.</text>
</comment>
<dbReference type="InterPro" id="IPR022973">
    <property type="entry name" value="Ribosomal_uL10_bac"/>
</dbReference>
<dbReference type="KEGG" id="salq:SYNTR_2173"/>
<dbReference type="InterPro" id="IPR047865">
    <property type="entry name" value="Ribosomal_uL10_bac_type"/>
</dbReference>
<dbReference type="EMBL" id="CP046457">
    <property type="protein sequence ID" value="QGU00767.1"/>
    <property type="molecule type" value="Genomic_DNA"/>
</dbReference>
<evidence type="ECO:0000256" key="3">
    <source>
        <dbReference type="ARBA" id="ARBA00023274"/>
    </source>
</evidence>